<dbReference type="Gene3D" id="3.40.50.300">
    <property type="entry name" value="P-loop containing nucleotide triphosphate hydrolases"/>
    <property type="match status" value="1"/>
</dbReference>
<proteinExistence type="predicted"/>
<gene>
    <name evidence="9" type="ORF">DKX38_028303</name>
</gene>
<dbReference type="GO" id="GO:0005524">
    <property type="term" value="F:ATP binding"/>
    <property type="evidence" value="ECO:0007669"/>
    <property type="project" value="UniProtKB-KW"/>
</dbReference>
<dbReference type="CDD" id="cd19491">
    <property type="entry name" value="XRCC3"/>
    <property type="match status" value="1"/>
</dbReference>
<keyword evidence="10" id="KW-1185">Reference proteome</keyword>
<organism evidence="9 10">
    <name type="scientific">Salix brachista</name>
    <dbReference type="NCBI Taxonomy" id="2182728"/>
    <lineage>
        <taxon>Eukaryota</taxon>
        <taxon>Viridiplantae</taxon>
        <taxon>Streptophyta</taxon>
        <taxon>Embryophyta</taxon>
        <taxon>Tracheophyta</taxon>
        <taxon>Spermatophyta</taxon>
        <taxon>Magnoliopsida</taxon>
        <taxon>eudicotyledons</taxon>
        <taxon>Gunneridae</taxon>
        <taxon>Pentapetalae</taxon>
        <taxon>rosids</taxon>
        <taxon>fabids</taxon>
        <taxon>Malpighiales</taxon>
        <taxon>Salicaceae</taxon>
        <taxon>Saliceae</taxon>
        <taxon>Salix</taxon>
    </lineage>
</organism>
<dbReference type="PANTHER" id="PTHR46487:SF1">
    <property type="entry name" value="DNA REPAIR PROTEIN XRCC3"/>
    <property type="match status" value="1"/>
</dbReference>
<evidence type="ECO:0000313" key="9">
    <source>
        <dbReference type="EMBL" id="KAB5514397.1"/>
    </source>
</evidence>
<dbReference type="PANTHER" id="PTHR46487">
    <property type="entry name" value="DNA REPAIR PROTEIN XRCC3"/>
    <property type="match status" value="1"/>
</dbReference>
<keyword evidence="2" id="KW-0547">Nucleotide-binding</keyword>
<feature type="compositionally biased region" description="Basic and acidic residues" evidence="7">
    <location>
        <begin position="306"/>
        <end position="318"/>
    </location>
</feature>
<evidence type="ECO:0000256" key="7">
    <source>
        <dbReference type="SAM" id="MobiDB-lite"/>
    </source>
</evidence>
<dbReference type="GO" id="GO:0090656">
    <property type="term" value="P:t-circle formation"/>
    <property type="evidence" value="ECO:0007669"/>
    <property type="project" value="TreeGrafter"/>
</dbReference>
<dbReference type="Proteomes" id="UP000326939">
    <property type="component" value="Chromosome 18"/>
</dbReference>
<dbReference type="InterPro" id="IPR027417">
    <property type="entry name" value="P-loop_NTPase"/>
</dbReference>
<feature type="region of interest" description="Disordered" evidence="7">
    <location>
        <begin position="294"/>
        <end position="324"/>
    </location>
</feature>
<dbReference type="GO" id="GO:0045003">
    <property type="term" value="P:double-strand break repair via synthesis-dependent strand annealing"/>
    <property type="evidence" value="ECO:0007669"/>
    <property type="project" value="TreeGrafter"/>
</dbReference>
<evidence type="ECO:0000313" key="10">
    <source>
        <dbReference type="Proteomes" id="UP000326939"/>
    </source>
</evidence>
<dbReference type="Pfam" id="PF08423">
    <property type="entry name" value="Rad51"/>
    <property type="match status" value="1"/>
</dbReference>
<keyword evidence="3" id="KW-0227">DNA damage</keyword>
<accession>A0A5N5JH07</accession>
<keyword evidence="4" id="KW-0067">ATP-binding</keyword>
<dbReference type="GO" id="GO:0071140">
    <property type="term" value="P:resolution of mitotic recombination intermediates"/>
    <property type="evidence" value="ECO:0007669"/>
    <property type="project" value="TreeGrafter"/>
</dbReference>
<name>A0A5N5JH07_9ROSI</name>
<evidence type="ECO:0000256" key="4">
    <source>
        <dbReference type="ARBA" id="ARBA00022840"/>
    </source>
</evidence>
<dbReference type="GO" id="GO:0033065">
    <property type="term" value="C:Rad51C-XRCC3 complex"/>
    <property type="evidence" value="ECO:0007669"/>
    <property type="project" value="TreeGrafter"/>
</dbReference>
<dbReference type="GO" id="GO:0005657">
    <property type="term" value="C:replication fork"/>
    <property type="evidence" value="ECO:0007669"/>
    <property type="project" value="TreeGrafter"/>
</dbReference>
<dbReference type="SUPFAM" id="SSF52540">
    <property type="entry name" value="P-loop containing nucleoside triphosphate hydrolases"/>
    <property type="match status" value="1"/>
</dbReference>
<reference evidence="10" key="1">
    <citation type="journal article" date="2019" name="Gigascience">
        <title>De novo genome assembly of the endangered Acer yangbiense, a plant species with extremely small populations endemic to Yunnan Province, China.</title>
        <authorList>
            <person name="Yang J."/>
            <person name="Wariss H.M."/>
            <person name="Tao L."/>
            <person name="Zhang R."/>
            <person name="Yun Q."/>
            <person name="Hollingsworth P."/>
            <person name="Dao Z."/>
            <person name="Luo G."/>
            <person name="Guo H."/>
            <person name="Ma Y."/>
            <person name="Sun W."/>
        </authorList>
    </citation>
    <scope>NUCLEOTIDE SEQUENCE [LARGE SCALE GENOMIC DNA]</scope>
    <source>
        <strain evidence="10">cv. br00</strain>
    </source>
</reference>
<dbReference type="AlphaFoldDB" id="A0A5N5JH07"/>
<dbReference type="InterPro" id="IPR020588">
    <property type="entry name" value="RecA_ATP-bd"/>
</dbReference>
<protein>
    <recommendedName>
        <fullName evidence="8">RecA family profile 1 domain-containing protein</fullName>
    </recommendedName>
</protein>
<keyword evidence="5" id="KW-0234">DNA repair</keyword>
<dbReference type="EMBL" id="VDCV01000018">
    <property type="protein sequence ID" value="KAB5514397.1"/>
    <property type="molecule type" value="Genomic_DNA"/>
</dbReference>
<dbReference type="GO" id="GO:0140664">
    <property type="term" value="F:ATP-dependent DNA damage sensor activity"/>
    <property type="evidence" value="ECO:0007669"/>
    <property type="project" value="InterPro"/>
</dbReference>
<comment type="caution">
    <text evidence="9">The sequence shown here is derived from an EMBL/GenBank/DDBJ whole genome shotgun (WGS) entry which is preliminary data.</text>
</comment>
<evidence type="ECO:0000256" key="6">
    <source>
        <dbReference type="ARBA" id="ARBA00023242"/>
    </source>
</evidence>
<feature type="domain" description="RecA family profile 1" evidence="8">
    <location>
        <begin position="27"/>
        <end position="210"/>
    </location>
</feature>
<evidence type="ECO:0000259" key="8">
    <source>
        <dbReference type="PROSITE" id="PS50162"/>
    </source>
</evidence>
<evidence type="ECO:0000256" key="2">
    <source>
        <dbReference type="ARBA" id="ARBA00022741"/>
    </source>
</evidence>
<dbReference type="InterPro" id="IPR047348">
    <property type="entry name" value="XRCC3-like_C"/>
</dbReference>
<dbReference type="InterPro" id="IPR013632">
    <property type="entry name" value="Rad51_C"/>
</dbReference>
<evidence type="ECO:0000256" key="3">
    <source>
        <dbReference type="ARBA" id="ARBA00022763"/>
    </source>
</evidence>
<keyword evidence="6" id="KW-0539">Nucleus</keyword>
<dbReference type="GO" id="GO:0000400">
    <property type="term" value="F:four-way junction DNA binding"/>
    <property type="evidence" value="ECO:0007669"/>
    <property type="project" value="TreeGrafter"/>
</dbReference>
<evidence type="ECO:0000256" key="1">
    <source>
        <dbReference type="ARBA" id="ARBA00004123"/>
    </source>
</evidence>
<sequence>MSGAMSQIQSDPSTLRPAFMTPQKLLPDEKCSLGCPILDCCMGGGIPCNSITEIVAESGSGKTQFCLQLSLRAQLPPFLGGLSASSLYLYTEFPFPTRRLHQLSSALQSQYPQIFVNNYDPCDGIFLQSVNTADQLLDIMPQVESFLENSKTRLPVRVIVIDSMAALFRAEFDNTASDLIRRSSLFFKISGKLKEFAKRFNLVVLVTNQVMDVVDSGEGANEMRIGNLNGMYSSGRRICPALGLSWANCVNSRLFLSKDEYESGSVGGGEKGFWESTDKKRRWLLLLVFSSSTRPALSDGCTSIPVRKEENKAADRESGGSSLN</sequence>
<evidence type="ECO:0000256" key="5">
    <source>
        <dbReference type="ARBA" id="ARBA00023204"/>
    </source>
</evidence>
<dbReference type="PROSITE" id="PS50162">
    <property type="entry name" value="RECA_2"/>
    <property type="match status" value="1"/>
</dbReference>
<comment type="subcellular location">
    <subcellularLocation>
        <location evidence="1">Nucleus</location>
    </subcellularLocation>
</comment>
<dbReference type="GO" id="GO:0000722">
    <property type="term" value="P:telomere maintenance via recombination"/>
    <property type="evidence" value="ECO:0007669"/>
    <property type="project" value="TreeGrafter"/>
</dbReference>